<reference evidence="2" key="1">
    <citation type="submission" date="2023-06" db="EMBL/GenBank/DDBJ databases">
        <title>Genome-scale phylogeny and comparative genomics of the fungal order Sordariales.</title>
        <authorList>
            <consortium name="Lawrence Berkeley National Laboratory"/>
            <person name="Hensen N."/>
            <person name="Bonometti L."/>
            <person name="Westerberg I."/>
            <person name="Brannstrom I.O."/>
            <person name="Guillou S."/>
            <person name="Cros-Aarteil S."/>
            <person name="Calhoun S."/>
            <person name="Haridas S."/>
            <person name="Kuo A."/>
            <person name="Mondo S."/>
            <person name="Pangilinan J."/>
            <person name="Riley R."/>
            <person name="Labutti K."/>
            <person name="Andreopoulos B."/>
            <person name="Lipzen A."/>
            <person name="Chen C."/>
            <person name="Yanf M."/>
            <person name="Daum C."/>
            <person name="Ng V."/>
            <person name="Clum A."/>
            <person name="Steindorff A."/>
            <person name="Ohm R."/>
            <person name="Martin F."/>
            <person name="Silar P."/>
            <person name="Natvig D."/>
            <person name="Lalanne C."/>
            <person name="Gautier V."/>
            <person name="Ament-Velasquez S.L."/>
            <person name="Kruys A."/>
            <person name="Hutchinson M.I."/>
            <person name="Powell A.J."/>
            <person name="Barry K."/>
            <person name="Miller A.N."/>
            <person name="Grigoriev I.V."/>
            <person name="Debuchy R."/>
            <person name="Gladieux P."/>
            <person name="Thoren M.H."/>
            <person name="Johannesson H."/>
        </authorList>
    </citation>
    <scope>NUCLEOTIDE SEQUENCE</scope>
    <source>
        <strain evidence="2">SMH2532-1</strain>
    </source>
</reference>
<evidence type="ECO:0000313" key="3">
    <source>
        <dbReference type="Proteomes" id="UP001174936"/>
    </source>
</evidence>
<dbReference type="InterPro" id="IPR010730">
    <property type="entry name" value="HET"/>
</dbReference>
<keyword evidence="3" id="KW-1185">Reference proteome</keyword>
<evidence type="ECO:0000259" key="1">
    <source>
        <dbReference type="Pfam" id="PF06985"/>
    </source>
</evidence>
<dbReference type="EMBL" id="JAULSV010000006">
    <property type="protein sequence ID" value="KAK0642067.1"/>
    <property type="molecule type" value="Genomic_DNA"/>
</dbReference>
<dbReference type="Proteomes" id="UP001174936">
    <property type="component" value="Unassembled WGS sequence"/>
</dbReference>
<gene>
    <name evidence="2" type="ORF">B0T16DRAFT_420975</name>
</gene>
<proteinExistence type="predicted"/>
<dbReference type="PANTHER" id="PTHR10622">
    <property type="entry name" value="HET DOMAIN-CONTAINING PROTEIN"/>
    <property type="match status" value="1"/>
</dbReference>
<accession>A0AA40CKT1</accession>
<sequence>MRLLNTGTLQLKEFIEDSSKLRYAILSHRWGEEEISFQDVTSRDPSIKTKKGCDKLAKCCAQAEKAGFEWVWIDTCCIDKSSSAELSEAINSMYRWYQTASICYAYLNDVTYLPFDFDSTLNELRSSEWFQRGWTLQELVAPKNLHFFDRNWSYFGTKRALAQEITKITSIGVDVLLGIHRPQDRSVAERMSWAAWRQTTRPEDEAYCLLGIFNVNMPLLYGEGRRAFQRLQQEILKQEEDYTILAWLSKLRRGGALLESVDYVHGRLDNSTSVLSSSANDFLYVDNAIEHEDSDLYALLGNKPFDISRIQSPFVAKPLRAEEDAFWGSRNTLSNILRLRPEDLTAPPSVTCRGLKVTLRVWKQALDKYVAWTNCFYVVGHERSLLFCVEIEPIELDGLVFRRKDMSAELHGLNNWDMFMPMELYLSLDYNPTLDPDDVHHDDRYSVFSRSRTIYDVGIYLNDFCPGSIEVRSTQRPGRRQLRDSHISNGAPLNIYVFDQTVAEHSPADPFHIDKAAIYIVKWIEGDCDLSFGIAVNNRRGKYGGVLCQLFSVSGSDGSPVPEAFWKAHWERNGEVSDRLFGGGTGSQPEMVWPSEPVPDRYTMMLSADTLVALDLHYDEIDKSSAPFRPSYLFIEIAIERAHKTPRAGDIEAAPSAKLEDRKSWRKGHGLSRYLALGKT</sequence>
<name>A0AA40CKT1_9PEZI</name>
<feature type="domain" description="Heterokaryon incompatibility" evidence="1">
    <location>
        <begin position="23"/>
        <end position="109"/>
    </location>
</feature>
<organism evidence="2 3">
    <name type="scientific">Cercophora newfieldiana</name>
    <dbReference type="NCBI Taxonomy" id="92897"/>
    <lineage>
        <taxon>Eukaryota</taxon>
        <taxon>Fungi</taxon>
        <taxon>Dikarya</taxon>
        <taxon>Ascomycota</taxon>
        <taxon>Pezizomycotina</taxon>
        <taxon>Sordariomycetes</taxon>
        <taxon>Sordariomycetidae</taxon>
        <taxon>Sordariales</taxon>
        <taxon>Lasiosphaeriaceae</taxon>
        <taxon>Cercophora</taxon>
    </lineage>
</organism>
<evidence type="ECO:0000313" key="2">
    <source>
        <dbReference type="EMBL" id="KAK0642067.1"/>
    </source>
</evidence>
<comment type="caution">
    <text evidence="2">The sequence shown here is derived from an EMBL/GenBank/DDBJ whole genome shotgun (WGS) entry which is preliminary data.</text>
</comment>
<protein>
    <submittedName>
        <fullName evidence="2">Heterokaryon incompatibility protein-domain-containing protein</fullName>
    </submittedName>
</protein>
<dbReference type="AlphaFoldDB" id="A0AA40CKT1"/>
<dbReference type="Pfam" id="PF06985">
    <property type="entry name" value="HET"/>
    <property type="match status" value="1"/>
</dbReference>
<dbReference type="PANTHER" id="PTHR10622:SF10">
    <property type="entry name" value="HET DOMAIN-CONTAINING PROTEIN"/>
    <property type="match status" value="1"/>
</dbReference>